<dbReference type="Proteomes" id="UP000054166">
    <property type="component" value="Unassembled WGS sequence"/>
</dbReference>
<dbReference type="SMART" id="SM00823">
    <property type="entry name" value="PKS_PP"/>
    <property type="match status" value="1"/>
</dbReference>
<dbReference type="Gene3D" id="3.40.50.12780">
    <property type="entry name" value="N-terminal domain of ligase-like"/>
    <property type="match status" value="1"/>
</dbReference>
<dbReference type="SUPFAM" id="SSF51735">
    <property type="entry name" value="NAD(P)-binding Rossmann-fold domains"/>
    <property type="match status" value="1"/>
</dbReference>
<name>A0A0C3FBU5_PILCF</name>
<dbReference type="InterPro" id="IPR036291">
    <property type="entry name" value="NAD(P)-bd_dom_sf"/>
</dbReference>
<dbReference type="Gene3D" id="3.40.50.720">
    <property type="entry name" value="NAD(P)-binding Rossmann-like Domain"/>
    <property type="match status" value="1"/>
</dbReference>
<dbReference type="InterPro" id="IPR013120">
    <property type="entry name" value="FAR_NAD-bd"/>
</dbReference>
<dbReference type="SUPFAM" id="SSF56801">
    <property type="entry name" value="Acetyl-CoA synthetase-like"/>
    <property type="match status" value="1"/>
</dbReference>
<keyword evidence="5" id="KW-1185">Reference proteome</keyword>
<evidence type="ECO:0000256" key="1">
    <source>
        <dbReference type="ARBA" id="ARBA00022450"/>
    </source>
</evidence>
<reference evidence="4 5" key="1">
    <citation type="submission" date="2014-04" db="EMBL/GenBank/DDBJ databases">
        <authorList>
            <consortium name="DOE Joint Genome Institute"/>
            <person name="Kuo A."/>
            <person name="Tarkka M."/>
            <person name="Buscot F."/>
            <person name="Kohler A."/>
            <person name="Nagy L.G."/>
            <person name="Floudas D."/>
            <person name="Copeland A."/>
            <person name="Barry K.W."/>
            <person name="Cichocki N."/>
            <person name="Veneault-Fourrey C."/>
            <person name="LaButti K."/>
            <person name="Lindquist E.A."/>
            <person name="Lipzen A."/>
            <person name="Lundell T."/>
            <person name="Morin E."/>
            <person name="Murat C."/>
            <person name="Sun H."/>
            <person name="Tunlid A."/>
            <person name="Henrissat B."/>
            <person name="Grigoriev I.V."/>
            <person name="Hibbett D.S."/>
            <person name="Martin F."/>
            <person name="Nordberg H.P."/>
            <person name="Cantor M.N."/>
            <person name="Hua S.X."/>
        </authorList>
    </citation>
    <scope>NUCLEOTIDE SEQUENCE [LARGE SCALE GENOMIC DNA]</scope>
    <source>
        <strain evidence="4 5">F 1598</strain>
    </source>
</reference>
<dbReference type="EMBL" id="KN833027">
    <property type="protein sequence ID" value="KIM77191.1"/>
    <property type="molecule type" value="Genomic_DNA"/>
</dbReference>
<dbReference type="Pfam" id="PF23562">
    <property type="entry name" value="AMP-binding_C_3"/>
    <property type="match status" value="1"/>
</dbReference>
<dbReference type="InParanoid" id="A0A0C3FBU5"/>
<dbReference type="HOGENOM" id="CLU_002220_1_0_1"/>
<keyword evidence="2" id="KW-0597">Phosphoprotein</keyword>
<dbReference type="InterPro" id="IPR020845">
    <property type="entry name" value="AMP-binding_CS"/>
</dbReference>
<dbReference type="SUPFAM" id="SSF47336">
    <property type="entry name" value="ACP-like"/>
    <property type="match status" value="1"/>
</dbReference>
<evidence type="ECO:0000313" key="4">
    <source>
        <dbReference type="EMBL" id="KIM77191.1"/>
    </source>
</evidence>
<evidence type="ECO:0000256" key="2">
    <source>
        <dbReference type="ARBA" id="ARBA00022553"/>
    </source>
</evidence>
<keyword evidence="1" id="KW-0596">Phosphopantetheine</keyword>
<dbReference type="InterPro" id="IPR000873">
    <property type="entry name" value="AMP-dep_synth/lig_dom"/>
</dbReference>
<dbReference type="InterPro" id="IPR020806">
    <property type="entry name" value="PKS_PP-bd"/>
</dbReference>
<dbReference type="InterPro" id="IPR051414">
    <property type="entry name" value="Adenylate-forming_Reductase"/>
</dbReference>
<evidence type="ECO:0000313" key="5">
    <source>
        <dbReference type="Proteomes" id="UP000054166"/>
    </source>
</evidence>
<feature type="domain" description="Polyketide synthase-like phosphopantetheine-binding" evidence="3">
    <location>
        <begin position="575"/>
        <end position="658"/>
    </location>
</feature>
<dbReference type="GO" id="GO:0031177">
    <property type="term" value="F:phosphopantetheine binding"/>
    <property type="evidence" value="ECO:0007669"/>
    <property type="project" value="InterPro"/>
</dbReference>
<dbReference type="Gene3D" id="1.10.1200.10">
    <property type="entry name" value="ACP-like"/>
    <property type="match status" value="1"/>
</dbReference>
<dbReference type="PANTHER" id="PTHR43439">
    <property type="entry name" value="PHENYLACETATE-COENZYME A LIGASE"/>
    <property type="match status" value="1"/>
</dbReference>
<proteinExistence type="predicted"/>
<dbReference type="PANTHER" id="PTHR43439:SF2">
    <property type="entry name" value="ENZYME, PUTATIVE (JCVI)-RELATED"/>
    <property type="match status" value="1"/>
</dbReference>
<sequence length="1086" mass="118334">MTTQPLPVYPPLDGTVLLSDLPDFNLQHNPTLPAFVYSPIPNSITQISFLEYAHACHRVAHAVRPNRAGPEGEIVALIANTDTILYQALVAGMVRAGVVPFPISPRNSPEAVVSMLQKISCHRVLTTRASLSPLLASIASLTPTDFPFSIEEIPTLAQCYPYLGRETYNDTFVPYPALQGPQSMDDVILYIHSSGSTGFPKPIPQTNTTVLHWYSLECVTDFRSPTLRTAVMHLPSFHTMGIITQLYMPLASVSSISVYPPTSFTDHTKAPVLPTSDNIIEHSKNTRANAAIVVPTFIEMWSSQPESVEWLKTLQFIAFGGGPLSFKVGDMLARTGIDIRPIYGGTEFGGTTTITGDITGQKARKLEDWSWMRFSNRVKVRWIPQKDGNFECQFLSTKTHQVSVENLPDCKGYATSDIWEPHPTREGLWRITGRVDDVLILASGENVVPAPMENIIISSPLVSGALIFGRGRNQVGVLLEPSPGVQVDDLVEFRNKIWPIIEEANKASPTFSRIFKEMILVTKSEKPMLRAAKGTVTRKATLNIYEKEIDALYETVEASTDAANNVEPPKSWSEGDVESWLVSHTADIHSGKKVDVEVDLFEQGFDSLSATFLRNRIIGALRSSSDANAQKAAFGVTQELVFSFPTIKQLAIHIAALVLHGNAADVAGITSAKDTINKMIDKYSVGLGDLVVSNVQSAAGAVVLLTGSTGGLGSYLLESLLSNADVRKVYAYNRSSQTSASIFDRQKDAFVDRGFDSALLCLEKLVFVEGNSALPKLGLQDSLFEEIRTSTTVLIHNAWRLDFNLSLASFEPNIRATRNLIDLALASPHTSTLRFLFTSSITSAQAWDHSKGPFPEDVQTDPGVAVGGGYGEGKYVAERLLAKSGLQASSFRIGQVCGGIPNGAWSTTDWVPSFIKSSVKLGALPDAQGLVSWLPMHAVSKAILDVAFSDKQPPIALNIVHPRPVEWSTVMRDVREALLAAKVSSEALPLVPFGEWFEHLERRAKTADVHDMSSIPAIKLLSFFRMISSADATIRKSGRSDVEGGGAATFSTKKSQAASPTLNNLQQIGSDDAQRWIPYLSTSGHL</sequence>
<gene>
    <name evidence="4" type="ORF">PILCRDRAFT_12194</name>
</gene>
<dbReference type="InterPro" id="IPR036736">
    <property type="entry name" value="ACP-like_sf"/>
</dbReference>
<organism evidence="4 5">
    <name type="scientific">Piloderma croceum (strain F 1598)</name>
    <dbReference type="NCBI Taxonomy" id="765440"/>
    <lineage>
        <taxon>Eukaryota</taxon>
        <taxon>Fungi</taxon>
        <taxon>Dikarya</taxon>
        <taxon>Basidiomycota</taxon>
        <taxon>Agaricomycotina</taxon>
        <taxon>Agaricomycetes</taxon>
        <taxon>Agaricomycetidae</taxon>
        <taxon>Atheliales</taxon>
        <taxon>Atheliaceae</taxon>
        <taxon>Piloderma</taxon>
    </lineage>
</organism>
<dbReference type="AlphaFoldDB" id="A0A0C3FBU5"/>
<dbReference type="Pfam" id="PF00501">
    <property type="entry name" value="AMP-binding"/>
    <property type="match status" value="1"/>
</dbReference>
<dbReference type="OrthoDB" id="429813at2759"/>
<reference evidence="5" key="2">
    <citation type="submission" date="2015-01" db="EMBL/GenBank/DDBJ databases">
        <title>Evolutionary Origins and Diversification of the Mycorrhizal Mutualists.</title>
        <authorList>
            <consortium name="DOE Joint Genome Institute"/>
            <consortium name="Mycorrhizal Genomics Consortium"/>
            <person name="Kohler A."/>
            <person name="Kuo A."/>
            <person name="Nagy L.G."/>
            <person name="Floudas D."/>
            <person name="Copeland A."/>
            <person name="Barry K.W."/>
            <person name="Cichocki N."/>
            <person name="Veneault-Fourrey C."/>
            <person name="LaButti K."/>
            <person name="Lindquist E.A."/>
            <person name="Lipzen A."/>
            <person name="Lundell T."/>
            <person name="Morin E."/>
            <person name="Murat C."/>
            <person name="Riley R."/>
            <person name="Ohm R."/>
            <person name="Sun H."/>
            <person name="Tunlid A."/>
            <person name="Henrissat B."/>
            <person name="Grigoriev I.V."/>
            <person name="Hibbett D.S."/>
            <person name="Martin F."/>
        </authorList>
    </citation>
    <scope>NUCLEOTIDE SEQUENCE [LARGE SCALE GENOMIC DNA]</scope>
    <source>
        <strain evidence="5">F 1598</strain>
    </source>
</reference>
<dbReference type="STRING" id="765440.A0A0C3FBU5"/>
<evidence type="ECO:0000259" key="3">
    <source>
        <dbReference type="SMART" id="SM00823"/>
    </source>
</evidence>
<dbReference type="InterPro" id="IPR042099">
    <property type="entry name" value="ANL_N_sf"/>
</dbReference>
<protein>
    <recommendedName>
        <fullName evidence="3">Polyketide synthase-like phosphopantetheine-binding domain-containing protein</fullName>
    </recommendedName>
</protein>
<dbReference type="Pfam" id="PF07993">
    <property type="entry name" value="NAD_binding_4"/>
    <property type="match status" value="1"/>
</dbReference>
<accession>A0A0C3FBU5</accession>
<dbReference type="PROSITE" id="PS00455">
    <property type="entry name" value="AMP_BINDING"/>
    <property type="match status" value="1"/>
</dbReference>